<gene>
    <name evidence="1" type="ORF">AVEN_171916_1</name>
</gene>
<dbReference type="Proteomes" id="UP000499080">
    <property type="component" value="Unassembled WGS sequence"/>
</dbReference>
<dbReference type="EMBL" id="BGPR01052263">
    <property type="protein sequence ID" value="GBO29121.1"/>
    <property type="molecule type" value="Genomic_DNA"/>
</dbReference>
<evidence type="ECO:0000313" key="2">
    <source>
        <dbReference type="Proteomes" id="UP000499080"/>
    </source>
</evidence>
<accession>A0A4Y2VWR4</accession>
<reference evidence="1 2" key="1">
    <citation type="journal article" date="2019" name="Sci. Rep.">
        <title>Orb-weaving spider Araneus ventricosus genome elucidates the spidroin gene catalogue.</title>
        <authorList>
            <person name="Kono N."/>
            <person name="Nakamura H."/>
            <person name="Ohtoshi R."/>
            <person name="Moran D.A.P."/>
            <person name="Shinohara A."/>
            <person name="Yoshida Y."/>
            <person name="Fujiwara M."/>
            <person name="Mori M."/>
            <person name="Tomita M."/>
            <person name="Arakawa K."/>
        </authorList>
    </citation>
    <scope>NUCLEOTIDE SEQUENCE [LARGE SCALE GENOMIC DNA]</scope>
</reference>
<proteinExistence type="predicted"/>
<organism evidence="1 2">
    <name type="scientific">Araneus ventricosus</name>
    <name type="common">Orbweaver spider</name>
    <name type="synonym">Epeira ventricosa</name>
    <dbReference type="NCBI Taxonomy" id="182803"/>
    <lineage>
        <taxon>Eukaryota</taxon>
        <taxon>Metazoa</taxon>
        <taxon>Ecdysozoa</taxon>
        <taxon>Arthropoda</taxon>
        <taxon>Chelicerata</taxon>
        <taxon>Arachnida</taxon>
        <taxon>Araneae</taxon>
        <taxon>Araneomorphae</taxon>
        <taxon>Entelegynae</taxon>
        <taxon>Araneoidea</taxon>
        <taxon>Araneidae</taxon>
        <taxon>Araneus</taxon>
    </lineage>
</organism>
<protein>
    <submittedName>
        <fullName evidence="1">Uncharacterized protein</fullName>
    </submittedName>
</protein>
<comment type="caution">
    <text evidence="1">The sequence shown here is derived from an EMBL/GenBank/DDBJ whole genome shotgun (WGS) entry which is preliminary data.</text>
</comment>
<keyword evidence="2" id="KW-1185">Reference proteome</keyword>
<dbReference type="AlphaFoldDB" id="A0A4Y2VWR4"/>
<name>A0A4Y2VWR4_ARAVE</name>
<evidence type="ECO:0000313" key="1">
    <source>
        <dbReference type="EMBL" id="GBO29121.1"/>
    </source>
</evidence>
<sequence length="113" mass="12586">MSFLRTVEYNCVEDSSVQGNPWMKDFSEDRPEISPTGLVCHLSCWAADLAGPSLVDQTLGNHKVIDPDRKDGDSTLPEESEVVWKSTRCAQFRHIASSPTLPSHGRLRRSSTL</sequence>